<feature type="transmembrane region" description="Helical" evidence="1">
    <location>
        <begin position="125"/>
        <end position="143"/>
    </location>
</feature>
<keyword evidence="1" id="KW-0812">Transmembrane</keyword>
<dbReference type="EMBL" id="CP065668">
    <property type="protein sequence ID" value="QPS06333.1"/>
    <property type="molecule type" value="Genomic_DNA"/>
</dbReference>
<feature type="transmembrane region" description="Helical" evidence="1">
    <location>
        <begin position="396"/>
        <end position="416"/>
    </location>
</feature>
<feature type="transmembrane region" description="Helical" evidence="1">
    <location>
        <begin position="95"/>
        <end position="116"/>
    </location>
</feature>
<feature type="transmembrane region" description="Helical" evidence="1">
    <location>
        <begin position="436"/>
        <end position="457"/>
    </location>
</feature>
<feature type="transmembrane region" description="Helical" evidence="1">
    <location>
        <begin position="212"/>
        <end position="230"/>
    </location>
</feature>
<dbReference type="RefSeq" id="WP_197953980.1">
    <property type="nucleotide sequence ID" value="NZ_CP065668.1"/>
</dbReference>
<feature type="transmembrane region" description="Helical" evidence="1">
    <location>
        <begin position="354"/>
        <end position="384"/>
    </location>
</feature>
<evidence type="ECO:0000313" key="3">
    <source>
        <dbReference type="Proteomes" id="UP000594778"/>
    </source>
</evidence>
<feature type="transmembrane region" description="Helical" evidence="1">
    <location>
        <begin position="289"/>
        <end position="311"/>
    </location>
</feature>
<name>A0A7T2RZT9_DELAC</name>
<feature type="transmembrane region" description="Helical" evidence="1">
    <location>
        <begin position="264"/>
        <end position="282"/>
    </location>
</feature>
<evidence type="ECO:0000256" key="1">
    <source>
        <dbReference type="SAM" id="Phobius"/>
    </source>
</evidence>
<keyword evidence="1" id="KW-0472">Membrane</keyword>
<proteinExistence type="predicted"/>
<keyword evidence="1" id="KW-1133">Transmembrane helix</keyword>
<sequence length="641" mass="72805">MQSDSIENSAIQRSPLRPPDITSLAALSLLVALLFSLRPYNGIRHDSILYFGQALRVLFPQELDRDLFFAYGSQASYTIYPKLLAIPLKFFETGAVSMAGLSIAFILFLASSAFFATKILPNRKIALWALIFLLVWPSSYGGYNVFRFQEPYLTSRSYAEPLVIFAMATLILGHRWISLSLLACAALLHPLQALPGISLWLLSQIINKKERGIFAVLIGIILLIFGWMGLHPFNRIFESYDTQWLEAISDVNKNVFMLRWPAESWLWLIIDFFIIFVALPFMQPALRKWSVLALWTTAISCVASILLVDLLKLVLPAGLQLWRAHWLLHWAALVSTPLAIIGMRDQGKSQQPRLVLFSATIVAAAPYGALASVHAAIFTIPLYFAWPHIQKKISRPYVLALYIGLAAAITGTYLRYVAYLLDISNPNLQEIRWERLGLALTHPVVLITIIFFALKYWHRKESIRPYIFGATAALAVASFINWDQRSPLATQIEKSKNPDKIFNYSIEPGATVYWSGQLLAPWVMLHKPSYWNELQQAGLLFNRGTALESQRRANLLYPYQFQSELCKMMDNLNKKPGICQIDVESLKDACHDKYFKLDYLIIPNTLPITPLGKAYMQNDEKNKNESTMSGEYLYLYACKDI</sequence>
<dbReference type="AlphaFoldDB" id="A0A7T2RZT9"/>
<accession>A0A7T2RZT9</accession>
<feature type="transmembrane region" description="Helical" evidence="1">
    <location>
        <begin position="463"/>
        <end position="482"/>
    </location>
</feature>
<evidence type="ECO:0000313" key="2">
    <source>
        <dbReference type="EMBL" id="QPS06333.1"/>
    </source>
</evidence>
<reference evidence="2 3" key="1">
    <citation type="submission" date="2020-12" db="EMBL/GenBank/DDBJ databases">
        <title>FDA dAtabase for Regulatory Grade micrObial Sequences (FDA-ARGOS): Supporting development and validation of Infectious Disease Dx tests.</title>
        <authorList>
            <person name="Sproer C."/>
            <person name="Gronow S."/>
            <person name="Severitt S."/>
            <person name="Schroder I."/>
            <person name="Tallon L."/>
            <person name="Sadzewicz L."/>
            <person name="Zhao X."/>
            <person name="Boylan J."/>
            <person name="Ott S."/>
            <person name="Bowen H."/>
            <person name="Vavikolanu K."/>
            <person name="Mehta A."/>
            <person name="Aluvathingal J."/>
            <person name="Nadendla S."/>
            <person name="Lowell S."/>
            <person name="Myers T."/>
            <person name="Yan Y."/>
            <person name="Sichtig H."/>
        </authorList>
    </citation>
    <scope>NUCLEOTIDE SEQUENCE [LARGE SCALE GENOMIC DNA]</scope>
    <source>
        <strain evidence="2 3">FDAARGOS_909</strain>
    </source>
</reference>
<feature type="transmembrane region" description="Helical" evidence="1">
    <location>
        <begin position="323"/>
        <end position="342"/>
    </location>
</feature>
<feature type="transmembrane region" description="Helical" evidence="1">
    <location>
        <begin position="163"/>
        <end position="191"/>
    </location>
</feature>
<organism evidence="2 3">
    <name type="scientific">Delftia acidovorans</name>
    <name type="common">Pseudomonas acidovorans</name>
    <name type="synonym">Comamonas acidovorans</name>
    <dbReference type="NCBI Taxonomy" id="80866"/>
    <lineage>
        <taxon>Bacteria</taxon>
        <taxon>Pseudomonadati</taxon>
        <taxon>Pseudomonadota</taxon>
        <taxon>Betaproteobacteria</taxon>
        <taxon>Burkholderiales</taxon>
        <taxon>Comamonadaceae</taxon>
        <taxon>Delftia</taxon>
    </lineage>
</organism>
<protein>
    <submittedName>
        <fullName evidence="2">Uncharacterized protein</fullName>
    </submittedName>
</protein>
<feature type="transmembrane region" description="Helical" evidence="1">
    <location>
        <begin position="21"/>
        <end position="40"/>
    </location>
</feature>
<dbReference type="Proteomes" id="UP000594778">
    <property type="component" value="Chromosome"/>
</dbReference>
<gene>
    <name evidence="2" type="ORF">I6G66_18670</name>
</gene>